<sequence length="690" mass="72888">MLMPRLERLASKYIKLMSCCYRSGQKAPLTPTSKKYLGLSSRPQSAIEPRGHSRLPPQISSSSSHGPDSKSLPKKLVKKVSSPTLSISSYAPASSRTQPGPQVQLTTTNSTSRPRPHSAMDVHMHPAREDKTRANSPQLVPVRPNLPLSRSESAAASTGHSSTSAQLPTYSTSIKPSSVAAPQRVLVNPLPDVPVLSKSYSGLVRVDPRAGRDPGGSSKSVHHRVTSNELSADTVGGRNRTRHESKESNPRSMKVNPTEKPPTVGNGQGPSSKDTISNAATTKMSATSSQAAKLPHYAQPVASSRARSVSASTSVGAITRPPTSRTRTISTSTTAATSLGSTNPLVARTRTISSTAAAASTSAAAVAVVRSAKPKTTNSTDTNVIRSVTSAPGSSKPTWGSSSGNRSVAPVSSKRAARSDVPKASSSNGKRNEKQKRPSVVPEELDEVLTAPNIQSGGGTRKDSPEDEERVEATPLEDESTSQVIEVTTESSQEEEQEVSLVMESAATEAHESESPLIDFSPIQEREQSMQHVGEYSGQKNSKALTTPAAIKPTFDLIPMEPSSTVEPHTNDTPVEVTVTSSTPLLPETPVRVQGQNSDLGILPVQVEATPISALLSSIQRGFLFTPATPLSPPDSYLPKETGGSSVMPFPLFSSKSAPAKLAGSEEVIHEHSKYSDGKARQALETLDVN</sequence>
<feature type="region of interest" description="Disordered" evidence="1">
    <location>
        <begin position="661"/>
        <end position="690"/>
    </location>
</feature>
<reference evidence="2" key="1">
    <citation type="submission" date="2022-08" db="EMBL/GenBank/DDBJ databases">
        <authorList>
            <consortium name="DOE Joint Genome Institute"/>
            <person name="Min B."/>
            <person name="Riley R."/>
            <person name="Sierra-Patev S."/>
            <person name="Naranjo-Ortiz M."/>
            <person name="Looney B."/>
            <person name="Konkel Z."/>
            <person name="Slot J.C."/>
            <person name="Sakamoto Y."/>
            <person name="Steenwyk J.L."/>
            <person name="Rokas A."/>
            <person name="Carro J."/>
            <person name="Camarero S."/>
            <person name="Ferreira P."/>
            <person name="Molpeceres G."/>
            <person name="Ruiz-Duenas F.J."/>
            <person name="Serrano A."/>
            <person name="Henrissat B."/>
            <person name="Drula E."/>
            <person name="Hughes K.W."/>
            <person name="Mata J.L."/>
            <person name="Ishikawa N.K."/>
            <person name="Vargas-Isla R."/>
            <person name="Ushijima S."/>
            <person name="Smith C.A."/>
            <person name="Ahrendt S."/>
            <person name="Andreopoulos W."/>
            <person name="He G."/>
            <person name="Labutti K."/>
            <person name="Lipzen A."/>
            <person name="Ng V."/>
            <person name="Sandor L."/>
            <person name="Barry K."/>
            <person name="Martinez A.T."/>
            <person name="Xiao Y."/>
            <person name="Gibbons J.G."/>
            <person name="Terashima K."/>
            <person name="Hibbett D.S."/>
            <person name="Grigoriev I.V."/>
        </authorList>
    </citation>
    <scope>NUCLEOTIDE SEQUENCE</scope>
    <source>
        <strain evidence="2">TFB7829</strain>
    </source>
</reference>
<feature type="compositionally biased region" description="Low complexity" evidence="1">
    <location>
        <begin position="301"/>
        <end position="338"/>
    </location>
</feature>
<dbReference type="EMBL" id="MU801989">
    <property type="protein sequence ID" value="KAJ3984437.1"/>
    <property type="molecule type" value="Genomic_DNA"/>
</dbReference>
<feature type="region of interest" description="Disordered" evidence="1">
    <location>
        <begin position="25"/>
        <end position="170"/>
    </location>
</feature>
<organism evidence="2 3">
    <name type="scientific">Lentinula detonsa</name>
    <dbReference type="NCBI Taxonomy" id="2804962"/>
    <lineage>
        <taxon>Eukaryota</taxon>
        <taxon>Fungi</taxon>
        <taxon>Dikarya</taxon>
        <taxon>Basidiomycota</taxon>
        <taxon>Agaricomycotina</taxon>
        <taxon>Agaricomycetes</taxon>
        <taxon>Agaricomycetidae</taxon>
        <taxon>Agaricales</taxon>
        <taxon>Marasmiineae</taxon>
        <taxon>Omphalotaceae</taxon>
        <taxon>Lentinula</taxon>
    </lineage>
</organism>
<feature type="compositionally biased region" description="Basic and acidic residues" evidence="1">
    <location>
        <begin position="118"/>
        <end position="133"/>
    </location>
</feature>
<evidence type="ECO:0000313" key="2">
    <source>
        <dbReference type="EMBL" id="KAJ3984437.1"/>
    </source>
</evidence>
<name>A0AA38PZG9_9AGAR</name>
<dbReference type="Proteomes" id="UP001163850">
    <property type="component" value="Unassembled WGS sequence"/>
</dbReference>
<dbReference type="AlphaFoldDB" id="A0AA38PZG9"/>
<feature type="compositionally biased region" description="Basic and acidic residues" evidence="1">
    <location>
        <begin position="667"/>
        <end position="682"/>
    </location>
</feature>
<feature type="compositionally biased region" description="Low complexity" evidence="1">
    <location>
        <begin position="151"/>
        <end position="165"/>
    </location>
</feature>
<feature type="region of interest" description="Disordered" evidence="1">
    <location>
        <begin position="371"/>
        <end position="500"/>
    </location>
</feature>
<feature type="compositionally biased region" description="Acidic residues" evidence="1">
    <location>
        <begin position="465"/>
        <end position="480"/>
    </location>
</feature>
<evidence type="ECO:0000256" key="1">
    <source>
        <dbReference type="SAM" id="MobiDB-lite"/>
    </source>
</evidence>
<accession>A0AA38PZG9</accession>
<feature type="compositionally biased region" description="Polar residues" evidence="1">
    <location>
        <begin position="269"/>
        <end position="291"/>
    </location>
</feature>
<feature type="compositionally biased region" description="Polar residues" evidence="1">
    <location>
        <begin position="374"/>
        <end position="406"/>
    </location>
</feature>
<proteinExistence type="predicted"/>
<evidence type="ECO:0000313" key="3">
    <source>
        <dbReference type="Proteomes" id="UP001163850"/>
    </source>
</evidence>
<feature type="region of interest" description="Disordered" evidence="1">
    <location>
        <begin position="205"/>
        <end position="342"/>
    </location>
</feature>
<feature type="compositionally biased region" description="Polar residues" evidence="1">
    <location>
        <begin position="87"/>
        <end position="113"/>
    </location>
</feature>
<comment type="caution">
    <text evidence="2">The sequence shown here is derived from an EMBL/GenBank/DDBJ whole genome shotgun (WGS) entry which is preliminary data.</text>
</comment>
<gene>
    <name evidence="2" type="ORF">F5890DRAFT_1592187</name>
</gene>
<feature type="compositionally biased region" description="Low complexity" evidence="1">
    <location>
        <begin position="54"/>
        <end position="70"/>
    </location>
</feature>
<protein>
    <submittedName>
        <fullName evidence="2">Uncharacterized protein</fullName>
    </submittedName>
</protein>